<evidence type="ECO:0000256" key="3">
    <source>
        <dbReference type="PROSITE-ProRule" id="PRU01248"/>
    </source>
</evidence>
<proteinExistence type="predicted"/>
<dbReference type="InterPro" id="IPR011010">
    <property type="entry name" value="DNA_brk_join_enz"/>
</dbReference>
<evidence type="ECO:0000259" key="4">
    <source>
        <dbReference type="PROSITE" id="PS51900"/>
    </source>
</evidence>
<feature type="domain" description="Core-binding (CB)" evidence="4">
    <location>
        <begin position="1"/>
        <end position="56"/>
    </location>
</feature>
<evidence type="ECO:0000256" key="2">
    <source>
        <dbReference type="ARBA" id="ARBA00023125"/>
    </source>
</evidence>
<dbReference type="InterPro" id="IPR044068">
    <property type="entry name" value="CB"/>
</dbReference>
<dbReference type="SUPFAM" id="SSF56349">
    <property type="entry name" value="DNA breaking-rejoining enzymes"/>
    <property type="match status" value="1"/>
</dbReference>
<dbReference type="EMBL" id="UHJC01000001">
    <property type="protein sequence ID" value="SUP81022.1"/>
    <property type="molecule type" value="Genomic_DNA"/>
</dbReference>
<organism evidence="5 6">
    <name type="scientific">Yersinia pseudotuberculosis</name>
    <dbReference type="NCBI Taxonomy" id="633"/>
    <lineage>
        <taxon>Bacteria</taxon>
        <taxon>Pseudomonadati</taxon>
        <taxon>Pseudomonadota</taxon>
        <taxon>Gammaproteobacteria</taxon>
        <taxon>Enterobacterales</taxon>
        <taxon>Yersiniaceae</taxon>
        <taxon>Yersinia</taxon>
    </lineage>
</organism>
<dbReference type="AlphaFoldDB" id="A0A380Q644"/>
<gene>
    <name evidence="5" type="ORF">NCTC8580_01098</name>
</gene>
<dbReference type="Gene3D" id="1.10.150.130">
    <property type="match status" value="1"/>
</dbReference>
<evidence type="ECO:0000256" key="1">
    <source>
        <dbReference type="ARBA" id="ARBA00022908"/>
    </source>
</evidence>
<accession>A0A380Q644</accession>
<evidence type="ECO:0000313" key="6">
    <source>
        <dbReference type="Proteomes" id="UP000255087"/>
    </source>
</evidence>
<protein>
    <submittedName>
        <fullName evidence="5">Phage integrase</fullName>
    </submittedName>
</protein>
<dbReference type="InterPro" id="IPR010998">
    <property type="entry name" value="Integrase_recombinase_N"/>
</dbReference>
<keyword evidence="2 3" id="KW-0238">DNA-binding</keyword>
<dbReference type="GO" id="GO:0003677">
    <property type="term" value="F:DNA binding"/>
    <property type="evidence" value="ECO:0007669"/>
    <property type="project" value="UniProtKB-UniRule"/>
</dbReference>
<sequence>MINSFRRYIGDNLLPGEVDRLTVLNWRRHVLNKQGLSSITWNNKVAHMRAIFNHALLHDLVSFKNNPFNGVIVRPDVKRKKH</sequence>
<reference evidence="5 6" key="1">
    <citation type="submission" date="2018-06" db="EMBL/GenBank/DDBJ databases">
        <authorList>
            <consortium name="Pathogen Informatics"/>
            <person name="Doyle S."/>
        </authorList>
    </citation>
    <scope>NUCLEOTIDE SEQUENCE [LARGE SCALE GENOMIC DNA]</scope>
    <source>
        <strain evidence="5 6">NCTC8580</strain>
    </source>
</reference>
<evidence type="ECO:0000313" key="5">
    <source>
        <dbReference type="EMBL" id="SUP81022.1"/>
    </source>
</evidence>
<keyword evidence="1" id="KW-0229">DNA integration</keyword>
<dbReference type="Proteomes" id="UP000255087">
    <property type="component" value="Unassembled WGS sequence"/>
</dbReference>
<name>A0A380Q644_YERPU</name>
<dbReference type="PROSITE" id="PS51900">
    <property type="entry name" value="CB"/>
    <property type="match status" value="1"/>
</dbReference>
<dbReference type="GO" id="GO:0015074">
    <property type="term" value="P:DNA integration"/>
    <property type="evidence" value="ECO:0007669"/>
    <property type="project" value="UniProtKB-KW"/>
</dbReference>